<dbReference type="Proteomes" id="UP001583280">
    <property type="component" value="Unassembled WGS sequence"/>
</dbReference>
<evidence type="ECO:0000313" key="2">
    <source>
        <dbReference type="EMBL" id="KAL1894115.1"/>
    </source>
</evidence>
<feature type="compositionally biased region" description="Low complexity" evidence="1">
    <location>
        <begin position="74"/>
        <end position="84"/>
    </location>
</feature>
<feature type="compositionally biased region" description="Polar residues" evidence="1">
    <location>
        <begin position="263"/>
        <end position="309"/>
    </location>
</feature>
<feature type="compositionally biased region" description="Low complexity" evidence="1">
    <location>
        <begin position="249"/>
        <end position="262"/>
    </location>
</feature>
<feature type="compositionally biased region" description="Low complexity" evidence="1">
    <location>
        <begin position="52"/>
        <end position="65"/>
    </location>
</feature>
<feature type="compositionally biased region" description="Basic residues" evidence="1">
    <location>
        <begin position="8"/>
        <end position="24"/>
    </location>
</feature>
<gene>
    <name evidence="2" type="ORF">Cpir12675_003803</name>
</gene>
<feature type="region of interest" description="Disordered" evidence="1">
    <location>
        <begin position="727"/>
        <end position="754"/>
    </location>
</feature>
<feature type="region of interest" description="Disordered" evidence="1">
    <location>
        <begin position="96"/>
        <end position="311"/>
    </location>
</feature>
<feature type="compositionally biased region" description="Low complexity" evidence="1">
    <location>
        <begin position="613"/>
        <end position="626"/>
    </location>
</feature>
<evidence type="ECO:0000313" key="3">
    <source>
        <dbReference type="Proteomes" id="UP001583280"/>
    </source>
</evidence>
<feature type="compositionally biased region" description="Polar residues" evidence="1">
    <location>
        <begin position="350"/>
        <end position="359"/>
    </location>
</feature>
<feature type="compositionally biased region" description="Low complexity" evidence="1">
    <location>
        <begin position="98"/>
        <end position="114"/>
    </location>
</feature>
<protein>
    <recommendedName>
        <fullName evidence="4">Btz domain-containing protein</fullName>
    </recommendedName>
</protein>
<feature type="compositionally biased region" description="Low complexity" evidence="1">
    <location>
        <begin position="28"/>
        <end position="40"/>
    </location>
</feature>
<keyword evidence="3" id="KW-1185">Reference proteome</keyword>
<evidence type="ECO:0000256" key="1">
    <source>
        <dbReference type="SAM" id="MobiDB-lite"/>
    </source>
</evidence>
<feature type="region of interest" description="Disordered" evidence="1">
    <location>
        <begin position="350"/>
        <end position="380"/>
    </location>
</feature>
<feature type="region of interest" description="Disordered" evidence="1">
    <location>
        <begin position="1"/>
        <end position="84"/>
    </location>
</feature>
<feature type="compositionally biased region" description="Low complexity" evidence="1">
    <location>
        <begin position="199"/>
        <end position="237"/>
    </location>
</feature>
<dbReference type="EMBL" id="JAWDJO010000096">
    <property type="protein sequence ID" value="KAL1894115.1"/>
    <property type="molecule type" value="Genomic_DNA"/>
</dbReference>
<feature type="compositionally biased region" description="Basic and acidic residues" evidence="1">
    <location>
        <begin position="362"/>
        <end position="380"/>
    </location>
</feature>
<reference evidence="2 3" key="1">
    <citation type="journal article" date="2024" name="IMA Fungus">
        <title>IMA Genome - F19 : A genome assembly and annotation guide to empower mycologists, including annotated draft genome sequences of Ceratocystis pirilliformis, Diaporthe australafricana, Fusarium ophioides, Paecilomyces lecythidis, and Sporothrix stenoceras.</title>
        <authorList>
            <person name="Aylward J."/>
            <person name="Wilson A.M."/>
            <person name="Visagie C.M."/>
            <person name="Spraker J."/>
            <person name="Barnes I."/>
            <person name="Buitendag C."/>
            <person name="Ceriani C."/>
            <person name="Del Mar Angel L."/>
            <person name="du Plessis D."/>
            <person name="Fuchs T."/>
            <person name="Gasser K."/>
            <person name="Kramer D."/>
            <person name="Li W."/>
            <person name="Munsamy K."/>
            <person name="Piso A."/>
            <person name="Price J.L."/>
            <person name="Sonnekus B."/>
            <person name="Thomas C."/>
            <person name="van der Nest A."/>
            <person name="van Dijk A."/>
            <person name="van Heerden A."/>
            <person name="van Vuuren N."/>
            <person name="Yilmaz N."/>
            <person name="Duong T.A."/>
            <person name="van der Merwe N.A."/>
            <person name="Wingfield M.J."/>
            <person name="Wingfield B.D."/>
        </authorList>
    </citation>
    <scope>NUCLEOTIDE SEQUENCE [LARGE SCALE GENOMIC DNA]</scope>
    <source>
        <strain evidence="2 3">CMW 12675</strain>
    </source>
</reference>
<evidence type="ECO:0008006" key="4">
    <source>
        <dbReference type="Google" id="ProtNLM"/>
    </source>
</evidence>
<feature type="region of interest" description="Disordered" evidence="1">
    <location>
        <begin position="454"/>
        <end position="475"/>
    </location>
</feature>
<organism evidence="2 3">
    <name type="scientific">Ceratocystis pirilliformis</name>
    <dbReference type="NCBI Taxonomy" id="259994"/>
    <lineage>
        <taxon>Eukaryota</taxon>
        <taxon>Fungi</taxon>
        <taxon>Dikarya</taxon>
        <taxon>Ascomycota</taxon>
        <taxon>Pezizomycotina</taxon>
        <taxon>Sordariomycetes</taxon>
        <taxon>Hypocreomycetidae</taxon>
        <taxon>Microascales</taxon>
        <taxon>Ceratocystidaceae</taxon>
        <taxon>Ceratocystis</taxon>
    </lineage>
</organism>
<proteinExistence type="predicted"/>
<comment type="caution">
    <text evidence="2">The sequence shown here is derived from an EMBL/GenBank/DDBJ whole genome shotgun (WGS) entry which is preliminary data.</text>
</comment>
<name>A0ABR3Z0F1_9PEZI</name>
<feature type="compositionally biased region" description="Low complexity" evidence="1">
    <location>
        <begin position="136"/>
        <end position="162"/>
    </location>
</feature>
<feature type="region of interest" description="Disordered" evidence="1">
    <location>
        <begin position="602"/>
        <end position="663"/>
    </location>
</feature>
<accession>A0ABR3Z0F1</accession>
<feature type="compositionally biased region" description="Low complexity" evidence="1">
    <location>
        <begin position="641"/>
        <end position="657"/>
    </location>
</feature>
<sequence length="886" mass="95495">MSSVSGHSSRRPRKFALRPPHKARSLNDDASVSDSVNSDDQIFASGSSDTTSNMDDAVSVSVSMSNHHKKDRASSVSACSQNSNSNPAVIAATTLTCSSASSSSSKQQSQQQSRPKPKQPKFAASTTAATLVKADASAPVTAPASTPTSVSTPVSTSASPSRCPKPRSPRAGQREQQQNPPPLIVSSALETAASGSRAQPQQPNQRHLQQQGPTIAKSRSSYNSSHSSSSGHPTGSSFFMPNSRYPYSNGNNNNNNNNNNNGPSHSSGRAISYHSSYNSRGNSRPQYDNTSPAGSYSSHQRMSYHNSATAAPLPRLYRNTNIDTTPAQWTHDKHFETSYYPYGYVASLNPKSHANNRQPESGLKRQPESQQRIDRSLSSEKHIGNVRMRVIIPGMDSPKLYDGFRLKQYTKLPDHRPPLRRDKPVQVRIPGDHMRLVLPANDRSFDFIPRALRPNQQKSRANRQRSQYGSMSTYSRAPSIYGGASSLYSASIVPSLAPSRRSSIVDVMFSPAAPIVSRPVLPIVDSARPKVKLPLPAQSISPYGQAQARSNTRMVQEQELIQTSIQTSVPTQAPAHHQNQHNVPSALLAAQEKPYSVTSATTLPSLAQPSNDPPTATSTRASSAPAKQLADSERSSHPSKTTTSGDAVVVSSSASHALPTTQPPLEIISMPACSTNNNTAFQDQIPSLPLLNQAPYTNQQPAMATSNTSMPQIPERAIHAPVFQPGGVHPTTPSVHPGMQQQTPQPPPSQPYYSGPGQYCPVPPYNSNPHEYQYMPPHSTRIVPGAGPGHMGMPQHQHQHGYEGPMQANLSTISRQINGMTYYFTSSQATPAPVPVGPSHAQSQSQIPIQGMYGDNGGDYYQNGGGSEAGSGYYIYPQLQPVYYPA</sequence>